<evidence type="ECO:0000256" key="12">
    <source>
        <dbReference type="ARBA" id="ARBA00065219"/>
    </source>
</evidence>
<keyword evidence="5" id="KW-0809">Transit peptide</keyword>
<keyword evidence="4" id="KW-0479">Metal-binding</keyword>
<keyword evidence="6" id="KW-0223">Dioxygenase</keyword>
<dbReference type="GO" id="GO:0005739">
    <property type="term" value="C:mitochondrion"/>
    <property type="evidence" value="ECO:0007669"/>
    <property type="project" value="UniProtKB-SubCell"/>
</dbReference>
<dbReference type="GO" id="GO:0070813">
    <property type="term" value="P:hydrogen sulfide metabolic process"/>
    <property type="evidence" value="ECO:0007669"/>
    <property type="project" value="TreeGrafter"/>
</dbReference>
<evidence type="ECO:0000256" key="7">
    <source>
        <dbReference type="ARBA" id="ARBA00022990"/>
    </source>
</evidence>
<evidence type="ECO:0000256" key="2">
    <source>
        <dbReference type="ARBA" id="ARBA00004173"/>
    </source>
</evidence>
<dbReference type="PANTHER" id="PTHR43084:SF1">
    <property type="entry name" value="PERSULFIDE DIOXYGENASE ETHE1, MITOCHONDRIAL"/>
    <property type="match status" value="1"/>
</dbReference>
<keyword evidence="7" id="KW-0007">Acetylation</keyword>
<dbReference type="Gene3D" id="3.60.15.10">
    <property type="entry name" value="Ribonuclease Z/Hydroxyacylglutathione hydrolase-like"/>
    <property type="match status" value="1"/>
</dbReference>
<comment type="cofactor">
    <cofactor evidence="1">
        <name>Fe(2+)</name>
        <dbReference type="ChEBI" id="CHEBI:29033"/>
    </cofactor>
</comment>
<evidence type="ECO:0000313" key="17">
    <source>
        <dbReference type="EMBL" id="CAF0741021.1"/>
    </source>
</evidence>
<evidence type="ECO:0000256" key="1">
    <source>
        <dbReference type="ARBA" id="ARBA00001954"/>
    </source>
</evidence>
<sequence length="259" mass="28505">MAKHLFRQFFEHESSTYTYLLADLSTKEALIIDPVIDTAERDAKVIQQLGLKLRYAGIEVIQGLTLVFSSTSIVSLVNTHVHADHITGSGKLKTLLPECKSVISSVSGAKADIYVRDGEVIKIGESGKTPISIECRSTPGHTNGCMTFVWHEGGAVFTGDALLVRGCGRTDFQQGSSDTLYTSIQEKIFTLPDHYVVYPAHDYTGQTSSTILEEKTFNPRLTKSREEFMDIMANLKLSYPKQIDKALPANLICGLQGDI</sequence>
<dbReference type="Pfam" id="PF00753">
    <property type="entry name" value="Lactamase_B"/>
    <property type="match status" value="1"/>
</dbReference>
<dbReference type="GO" id="GO:0050313">
    <property type="term" value="F:sulfur dioxygenase activity"/>
    <property type="evidence" value="ECO:0007669"/>
    <property type="project" value="UniProtKB-EC"/>
</dbReference>
<protein>
    <recommendedName>
        <fullName evidence="14">Persulfide dioxygenase ETHE1, mitochondrial</fullName>
        <ecNumber evidence="13">1.13.11.18</ecNumber>
    </recommendedName>
    <alternativeName>
        <fullName evidence="15">Sulfur dioxygenase ETHE1</fullName>
    </alternativeName>
</protein>
<keyword evidence="10" id="KW-0496">Mitochondrion</keyword>
<dbReference type="CDD" id="cd07724">
    <property type="entry name" value="POD-like_MBL-fold"/>
    <property type="match status" value="1"/>
</dbReference>
<dbReference type="InterPro" id="IPR051682">
    <property type="entry name" value="Mito_Persulfide_Diox"/>
</dbReference>
<comment type="catalytic activity">
    <reaction evidence="11">
        <text>S-sulfanylglutathione + O2 + H2O = sulfite + glutathione + 2 H(+)</text>
        <dbReference type="Rhea" id="RHEA:12981"/>
        <dbReference type="ChEBI" id="CHEBI:15377"/>
        <dbReference type="ChEBI" id="CHEBI:15378"/>
        <dbReference type="ChEBI" id="CHEBI:15379"/>
        <dbReference type="ChEBI" id="CHEBI:17359"/>
        <dbReference type="ChEBI" id="CHEBI:57925"/>
        <dbReference type="ChEBI" id="CHEBI:58905"/>
        <dbReference type="EC" id="1.13.11.18"/>
    </reaction>
</comment>
<comment type="caution">
    <text evidence="17">The sequence shown here is derived from an EMBL/GenBank/DDBJ whole genome shotgun (WGS) entry which is preliminary data.</text>
</comment>
<dbReference type="EMBL" id="CAJNOJ010000004">
    <property type="protein sequence ID" value="CAF0741021.1"/>
    <property type="molecule type" value="Genomic_DNA"/>
</dbReference>
<comment type="subcellular location">
    <subcellularLocation>
        <location evidence="2">Mitochondrion</location>
    </subcellularLocation>
</comment>
<dbReference type="PANTHER" id="PTHR43084">
    <property type="entry name" value="PERSULFIDE DIOXYGENASE ETHE1"/>
    <property type="match status" value="1"/>
</dbReference>
<dbReference type="FunFam" id="3.60.15.10:FF:000013">
    <property type="entry name" value="Persulfide dioxygenase ETHE1, mitochondrial"/>
    <property type="match status" value="1"/>
</dbReference>
<dbReference type="OrthoDB" id="449487at2759"/>
<evidence type="ECO:0000256" key="11">
    <source>
        <dbReference type="ARBA" id="ARBA00050990"/>
    </source>
</evidence>
<comment type="similarity">
    <text evidence="3">Belongs to the metallo-beta-lactamase superfamily. Glyoxalase II family.</text>
</comment>
<evidence type="ECO:0000313" key="18">
    <source>
        <dbReference type="Proteomes" id="UP000663852"/>
    </source>
</evidence>
<evidence type="ECO:0000256" key="5">
    <source>
        <dbReference type="ARBA" id="ARBA00022946"/>
    </source>
</evidence>
<comment type="subunit">
    <text evidence="12">Homodimer. Monomer. Interacts with TST. May interact with RELA.</text>
</comment>
<evidence type="ECO:0000256" key="9">
    <source>
        <dbReference type="ARBA" id="ARBA00023004"/>
    </source>
</evidence>
<keyword evidence="9" id="KW-0408">Iron</keyword>
<evidence type="ECO:0000256" key="15">
    <source>
        <dbReference type="ARBA" id="ARBA00077964"/>
    </source>
</evidence>
<reference evidence="17" key="1">
    <citation type="submission" date="2021-02" db="EMBL/GenBank/DDBJ databases">
        <authorList>
            <person name="Nowell W R."/>
        </authorList>
    </citation>
    <scope>NUCLEOTIDE SEQUENCE</scope>
</reference>
<evidence type="ECO:0000259" key="16">
    <source>
        <dbReference type="SMART" id="SM00849"/>
    </source>
</evidence>
<dbReference type="SMART" id="SM00849">
    <property type="entry name" value="Lactamase_B"/>
    <property type="match status" value="1"/>
</dbReference>
<evidence type="ECO:0000256" key="13">
    <source>
        <dbReference type="ARBA" id="ARBA00066686"/>
    </source>
</evidence>
<keyword evidence="8" id="KW-0560">Oxidoreductase</keyword>
<evidence type="ECO:0000256" key="8">
    <source>
        <dbReference type="ARBA" id="ARBA00023002"/>
    </source>
</evidence>
<dbReference type="Proteomes" id="UP000663852">
    <property type="component" value="Unassembled WGS sequence"/>
</dbReference>
<dbReference type="EC" id="1.13.11.18" evidence="13"/>
<dbReference type="InterPro" id="IPR036866">
    <property type="entry name" value="RibonucZ/Hydroxyglut_hydro"/>
</dbReference>
<gene>
    <name evidence="17" type="ORF">EDS130_LOCUS1733</name>
</gene>
<evidence type="ECO:0000256" key="10">
    <source>
        <dbReference type="ARBA" id="ARBA00023128"/>
    </source>
</evidence>
<evidence type="ECO:0000256" key="4">
    <source>
        <dbReference type="ARBA" id="ARBA00022723"/>
    </source>
</evidence>
<feature type="domain" description="Metallo-beta-lactamase" evidence="16">
    <location>
        <begin position="15"/>
        <end position="201"/>
    </location>
</feature>
<name>A0A813NZ16_ADIRI</name>
<dbReference type="InterPro" id="IPR044528">
    <property type="entry name" value="POD-like_MBL-fold"/>
</dbReference>
<evidence type="ECO:0000256" key="3">
    <source>
        <dbReference type="ARBA" id="ARBA00006759"/>
    </source>
</evidence>
<dbReference type="InterPro" id="IPR001279">
    <property type="entry name" value="Metallo-B-lactamas"/>
</dbReference>
<dbReference type="AlphaFoldDB" id="A0A813NZ16"/>
<dbReference type="SUPFAM" id="SSF56281">
    <property type="entry name" value="Metallo-hydrolase/oxidoreductase"/>
    <property type="match status" value="1"/>
</dbReference>
<organism evidence="17 18">
    <name type="scientific">Adineta ricciae</name>
    <name type="common">Rotifer</name>
    <dbReference type="NCBI Taxonomy" id="249248"/>
    <lineage>
        <taxon>Eukaryota</taxon>
        <taxon>Metazoa</taxon>
        <taxon>Spiralia</taxon>
        <taxon>Gnathifera</taxon>
        <taxon>Rotifera</taxon>
        <taxon>Eurotatoria</taxon>
        <taxon>Bdelloidea</taxon>
        <taxon>Adinetida</taxon>
        <taxon>Adinetidae</taxon>
        <taxon>Adineta</taxon>
    </lineage>
</organism>
<dbReference type="GO" id="GO:0046872">
    <property type="term" value="F:metal ion binding"/>
    <property type="evidence" value="ECO:0007669"/>
    <property type="project" value="UniProtKB-KW"/>
</dbReference>
<proteinExistence type="inferred from homology"/>
<dbReference type="GO" id="GO:0006749">
    <property type="term" value="P:glutathione metabolic process"/>
    <property type="evidence" value="ECO:0007669"/>
    <property type="project" value="InterPro"/>
</dbReference>
<evidence type="ECO:0000256" key="6">
    <source>
        <dbReference type="ARBA" id="ARBA00022964"/>
    </source>
</evidence>
<accession>A0A813NZ16</accession>
<evidence type="ECO:0000256" key="14">
    <source>
        <dbReference type="ARBA" id="ARBA00067300"/>
    </source>
</evidence>